<evidence type="ECO:0000256" key="1">
    <source>
        <dbReference type="SAM" id="MobiDB-lite"/>
    </source>
</evidence>
<reference evidence="2 3" key="1">
    <citation type="submission" date="2020-05" db="EMBL/GenBank/DDBJ databases">
        <authorList>
            <person name="Whitworth D."/>
        </authorList>
    </citation>
    <scope>NUCLEOTIDE SEQUENCE [LARGE SCALE GENOMIC DNA]</scope>
    <source>
        <strain evidence="2 3">AB043B</strain>
    </source>
</reference>
<feature type="region of interest" description="Disordered" evidence="1">
    <location>
        <begin position="73"/>
        <end position="104"/>
    </location>
</feature>
<feature type="region of interest" description="Disordered" evidence="1">
    <location>
        <begin position="148"/>
        <end position="167"/>
    </location>
</feature>
<evidence type="ECO:0000313" key="2">
    <source>
        <dbReference type="EMBL" id="NOK36362.1"/>
    </source>
</evidence>
<name>A0A7Y4KM73_9BACT</name>
<comment type="caution">
    <text evidence="2">The sequence shown here is derived from an EMBL/GenBank/DDBJ whole genome shotgun (WGS) entry which is preliminary data.</text>
</comment>
<dbReference type="Proteomes" id="UP000563426">
    <property type="component" value="Unassembled WGS sequence"/>
</dbReference>
<dbReference type="EMBL" id="JABFJV010000158">
    <property type="protein sequence ID" value="NOK36362.1"/>
    <property type="molecule type" value="Genomic_DNA"/>
</dbReference>
<gene>
    <name evidence="2" type="ORF">HMI49_24455</name>
</gene>
<protein>
    <submittedName>
        <fullName evidence="2">Uncharacterized protein</fullName>
    </submittedName>
</protein>
<organism evidence="2 3">
    <name type="scientific">Corallococcus exercitus</name>
    <dbReference type="NCBI Taxonomy" id="2316736"/>
    <lineage>
        <taxon>Bacteria</taxon>
        <taxon>Pseudomonadati</taxon>
        <taxon>Myxococcota</taxon>
        <taxon>Myxococcia</taxon>
        <taxon>Myxococcales</taxon>
        <taxon>Cystobacterineae</taxon>
        <taxon>Myxococcaceae</taxon>
        <taxon>Corallococcus</taxon>
    </lineage>
</organism>
<sequence>MRPTQNMKKVVRPPEGSAPRPTLPAPKNPGAPVAARRAQLEQRLKSIRELSGSATLTQTMTAGRELIQELAKAALQGKKELPQTPPGTNVPTPPPTKPPTKAEAAKIEEAERKALEAWTGIEKDSQERLALRIRRGEARLRALMAYQSARARGLGGPKSQPRKPEKG</sequence>
<dbReference type="AlphaFoldDB" id="A0A7Y4KM73"/>
<keyword evidence="3" id="KW-1185">Reference proteome</keyword>
<feature type="region of interest" description="Disordered" evidence="1">
    <location>
        <begin position="1"/>
        <end position="37"/>
    </location>
</feature>
<dbReference type="RefSeq" id="WP_171436745.1">
    <property type="nucleotide sequence ID" value="NZ_JABFJV010000158.1"/>
</dbReference>
<proteinExistence type="predicted"/>
<accession>A0A7Y4KM73</accession>
<evidence type="ECO:0000313" key="3">
    <source>
        <dbReference type="Proteomes" id="UP000563426"/>
    </source>
</evidence>